<reference evidence="1 2" key="2">
    <citation type="submission" date="2020-03" db="EMBL/GenBank/DDBJ databases">
        <authorList>
            <person name="Ichikawa N."/>
            <person name="Kimura A."/>
            <person name="Kitahashi Y."/>
            <person name="Uohara A."/>
        </authorList>
    </citation>
    <scope>NUCLEOTIDE SEQUENCE [LARGE SCALE GENOMIC DNA]</scope>
    <source>
        <strain evidence="1 2">NBRC 107702</strain>
    </source>
</reference>
<reference evidence="1 2" key="1">
    <citation type="submission" date="2020-03" db="EMBL/GenBank/DDBJ databases">
        <title>Whole genome shotgun sequence of Phytohabitans flavus NBRC 107702.</title>
        <authorList>
            <person name="Komaki H."/>
            <person name="Tamura T."/>
        </authorList>
    </citation>
    <scope>NUCLEOTIDE SEQUENCE [LARGE SCALE GENOMIC DNA]</scope>
    <source>
        <strain evidence="1 2">NBRC 107702</strain>
    </source>
</reference>
<dbReference type="InterPro" id="IPR015996">
    <property type="entry name" value="UCP028451"/>
</dbReference>
<accession>A0A6F8XYQ3</accession>
<dbReference type="Proteomes" id="UP000502508">
    <property type="component" value="Chromosome"/>
</dbReference>
<dbReference type="AlphaFoldDB" id="A0A6F8XYQ3"/>
<evidence type="ECO:0000313" key="1">
    <source>
        <dbReference type="EMBL" id="BCB78943.1"/>
    </source>
</evidence>
<dbReference type="KEGG" id="pfla:Pflav_053530"/>
<dbReference type="RefSeq" id="WP_232071888.1">
    <property type="nucleotide sequence ID" value="NZ_AP022870.1"/>
</dbReference>
<name>A0A6F8XYQ3_9ACTN</name>
<dbReference type="PIRSF" id="PIRSF028451">
    <property type="entry name" value="UCP028451"/>
    <property type="match status" value="1"/>
</dbReference>
<dbReference type="InterPro" id="IPR012808">
    <property type="entry name" value="CHP02453"/>
</dbReference>
<evidence type="ECO:0000313" key="2">
    <source>
        <dbReference type="Proteomes" id="UP000502508"/>
    </source>
</evidence>
<dbReference type="NCBIfam" id="TIGR02453">
    <property type="entry name" value="TIGR02453 family protein"/>
    <property type="match status" value="1"/>
</dbReference>
<dbReference type="EMBL" id="AP022870">
    <property type="protein sequence ID" value="BCB78943.1"/>
    <property type="molecule type" value="Genomic_DNA"/>
</dbReference>
<dbReference type="Pfam" id="PF09365">
    <property type="entry name" value="DUF2461"/>
    <property type="match status" value="1"/>
</dbReference>
<gene>
    <name evidence="1" type="ORF">Pflav_053530</name>
</gene>
<proteinExistence type="predicted"/>
<keyword evidence="2" id="KW-1185">Reference proteome</keyword>
<protein>
    <submittedName>
        <fullName evidence="1">TIGR02453 family protein</fullName>
    </submittedName>
</protein>
<dbReference type="PANTHER" id="PTHR36452">
    <property type="entry name" value="CHROMOSOME 12, WHOLE GENOME SHOTGUN SEQUENCE"/>
    <property type="match status" value="1"/>
</dbReference>
<dbReference type="PANTHER" id="PTHR36452:SF1">
    <property type="entry name" value="DUF2461 DOMAIN-CONTAINING PROTEIN"/>
    <property type="match status" value="1"/>
</dbReference>
<sequence length="215" mass="24122">MAFAGFPAEAFAFYEGLEADNSKTYWTAHKEVYDTCVRGPMDALAAELAPVVRAEPKVFRPHRDVRFSKDKSPYKTHQGAFFEVASGVGYYLHVDAEGLFTAAGFYAHTRDQTARFRAAVDAPGTGVELEKIVRTLTRQGFEPAGDRVKTRPRGCPPDHPRLELMRHEALTAGRRHAAGPELEGRASFDLVRADWRRLRPLVDWVETNVGPFEME</sequence>
<organism evidence="1 2">
    <name type="scientific">Phytohabitans flavus</name>
    <dbReference type="NCBI Taxonomy" id="1076124"/>
    <lineage>
        <taxon>Bacteria</taxon>
        <taxon>Bacillati</taxon>
        <taxon>Actinomycetota</taxon>
        <taxon>Actinomycetes</taxon>
        <taxon>Micromonosporales</taxon>
        <taxon>Micromonosporaceae</taxon>
    </lineage>
</organism>